<evidence type="ECO:0000256" key="1">
    <source>
        <dbReference type="SAM" id="SignalP"/>
    </source>
</evidence>
<organism evidence="3 4">
    <name type="scientific">Sphingomonas canadensis</name>
    <dbReference type="NCBI Taxonomy" id="1219257"/>
    <lineage>
        <taxon>Bacteria</taxon>
        <taxon>Pseudomonadati</taxon>
        <taxon>Pseudomonadota</taxon>
        <taxon>Alphaproteobacteria</taxon>
        <taxon>Sphingomonadales</taxon>
        <taxon>Sphingomonadaceae</taxon>
        <taxon>Sphingomonas</taxon>
    </lineage>
</organism>
<accession>A0ABW3H6M2</accession>
<gene>
    <name evidence="3" type="ORF">ACFQ1E_11365</name>
</gene>
<feature type="domain" description="Surface-adhesin protein E-like" evidence="2">
    <location>
        <begin position="30"/>
        <end position="126"/>
    </location>
</feature>
<dbReference type="Proteomes" id="UP001596977">
    <property type="component" value="Unassembled WGS sequence"/>
</dbReference>
<keyword evidence="4" id="KW-1185">Reference proteome</keyword>
<feature type="chain" id="PRO_5045615032" evidence="1">
    <location>
        <begin position="21"/>
        <end position="150"/>
    </location>
</feature>
<protein>
    <submittedName>
        <fullName evidence="3">Surface-adhesin E family protein</fullName>
    </submittedName>
</protein>
<dbReference type="RefSeq" id="WP_264943948.1">
    <property type="nucleotide sequence ID" value="NZ_JAPDRA010000004.1"/>
</dbReference>
<reference evidence="4" key="1">
    <citation type="journal article" date="2019" name="Int. J. Syst. Evol. Microbiol.">
        <title>The Global Catalogue of Microorganisms (GCM) 10K type strain sequencing project: providing services to taxonomists for standard genome sequencing and annotation.</title>
        <authorList>
            <consortium name="The Broad Institute Genomics Platform"/>
            <consortium name="The Broad Institute Genome Sequencing Center for Infectious Disease"/>
            <person name="Wu L."/>
            <person name="Ma J."/>
        </authorList>
    </citation>
    <scope>NUCLEOTIDE SEQUENCE [LARGE SCALE GENOMIC DNA]</scope>
    <source>
        <strain evidence="4">CCUG 62982</strain>
    </source>
</reference>
<dbReference type="InterPro" id="IPR031939">
    <property type="entry name" value="Adhesin_E-like"/>
</dbReference>
<dbReference type="EMBL" id="JBHTJG010000004">
    <property type="protein sequence ID" value="MFD0946939.1"/>
    <property type="molecule type" value="Genomic_DNA"/>
</dbReference>
<proteinExistence type="predicted"/>
<sequence>MIRSLFFAALALVAASPASAQSWQLVTLSGKAPQRATWFVDSDSIAIPGTKGTIRTQTIYEGITDDRDFDRSVHKREVDCSTITSTIIDISYYVGGSLISSDQRRGNTVTHQPGSVMYAVVAAACRRSGYIQGPIADPEGWSRKYFAAKP</sequence>
<keyword evidence="1" id="KW-0732">Signal</keyword>
<name>A0ABW3H6M2_9SPHN</name>
<feature type="signal peptide" evidence="1">
    <location>
        <begin position="1"/>
        <end position="20"/>
    </location>
</feature>
<evidence type="ECO:0000313" key="3">
    <source>
        <dbReference type="EMBL" id="MFD0946939.1"/>
    </source>
</evidence>
<evidence type="ECO:0000313" key="4">
    <source>
        <dbReference type="Proteomes" id="UP001596977"/>
    </source>
</evidence>
<evidence type="ECO:0000259" key="2">
    <source>
        <dbReference type="Pfam" id="PF16747"/>
    </source>
</evidence>
<comment type="caution">
    <text evidence="3">The sequence shown here is derived from an EMBL/GenBank/DDBJ whole genome shotgun (WGS) entry which is preliminary data.</text>
</comment>
<dbReference type="Pfam" id="PF16747">
    <property type="entry name" value="Adhesin_E"/>
    <property type="match status" value="1"/>
</dbReference>